<dbReference type="RefSeq" id="WP_085029111.1">
    <property type="nucleotide sequence ID" value="NZ_CP020772.1"/>
</dbReference>
<reference evidence="2 3" key="1">
    <citation type="submission" date="2017-04" db="EMBL/GenBank/DDBJ databases">
        <title>The whole genome sequencing and assembly of Halobacillus mangrovi strain.</title>
        <authorList>
            <person name="Lee S.-J."/>
            <person name="Park M.-K."/>
            <person name="Kim J.-Y."/>
            <person name="Lee Y.-J."/>
            <person name="Yi H."/>
            <person name="Bahn Y.-S."/>
            <person name="Kim J.F."/>
            <person name="Lee D.-W."/>
        </authorList>
    </citation>
    <scope>NUCLEOTIDE SEQUENCE [LARGE SCALE GENOMIC DNA]</scope>
    <source>
        <strain evidence="2 3">KTB 131</strain>
    </source>
</reference>
<evidence type="ECO:0000313" key="3">
    <source>
        <dbReference type="Proteomes" id="UP000192527"/>
    </source>
</evidence>
<dbReference type="KEGG" id="hmn:HM131_07180"/>
<dbReference type="OrthoDB" id="569879at2"/>
<name>A0A1W5ZTN8_9BACI</name>
<accession>A0A1W5ZTN8</accession>
<protein>
    <recommendedName>
        <fullName evidence="1">NERD domain-containing protein</fullName>
    </recommendedName>
</protein>
<dbReference type="PROSITE" id="PS50965">
    <property type="entry name" value="NERD"/>
    <property type="match status" value="1"/>
</dbReference>
<evidence type="ECO:0000259" key="1">
    <source>
        <dbReference type="PROSITE" id="PS50965"/>
    </source>
</evidence>
<dbReference type="AlphaFoldDB" id="A0A1W5ZTN8"/>
<keyword evidence="3" id="KW-1185">Reference proteome</keyword>
<feature type="domain" description="NERD" evidence="1">
    <location>
        <begin position="35"/>
        <end position="150"/>
    </location>
</feature>
<dbReference type="STRING" id="402384.HM131_07180"/>
<dbReference type="Pfam" id="PF08378">
    <property type="entry name" value="NERD"/>
    <property type="match status" value="1"/>
</dbReference>
<gene>
    <name evidence="2" type="ORF">HM131_07180</name>
</gene>
<dbReference type="Proteomes" id="UP000192527">
    <property type="component" value="Chromosome"/>
</dbReference>
<organism evidence="2 3">
    <name type="scientific">Halobacillus mangrovi</name>
    <dbReference type="NCBI Taxonomy" id="402384"/>
    <lineage>
        <taxon>Bacteria</taxon>
        <taxon>Bacillati</taxon>
        <taxon>Bacillota</taxon>
        <taxon>Bacilli</taxon>
        <taxon>Bacillales</taxon>
        <taxon>Bacillaceae</taxon>
        <taxon>Halobacillus</taxon>
    </lineage>
</organism>
<dbReference type="InterPro" id="IPR011528">
    <property type="entry name" value="NERD"/>
</dbReference>
<evidence type="ECO:0000313" key="2">
    <source>
        <dbReference type="EMBL" id="ARI76633.1"/>
    </source>
</evidence>
<sequence>MIELLVKRLETLVHRLDGNHPSFPLIEKELTLKASGLYGENSLDYHLYFLRKDYDRLNGLHLQRDEYYFQMDCLLISGARLILIEVKHMAGKLIYEHDSHQLVQKGNGVERAYPEPLIQVKRQSFQLKNWLKKWKLPSIPLENYVVFTHPSANLSSDHPHVFRSEYLPFELNHLLENHTWTVWTKQAQQLFHLKCKENHHTLDYIVFEKFNVHKDQLKKGVLCNSCTLKLPVIGRGSQTSINCLLKIAEMPSNCP</sequence>
<proteinExistence type="predicted"/>
<dbReference type="EMBL" id="CP020772">
    <property type="protein sequence ID" value="ARI76633.1"/>
    <property type="molecule type" value="Genomic_DNA"/>
</dbReference>